<proteinExistence type="inferred from homology"/>
<accession>A0ABU1SCA6</accession>
<keyword evidence="9" id="KW-1185">Reference proteome</keyword>
<evidence type="ECO:0000313" key="9">
    <source>
        <dbReference type="Proteomes" id="UP001259347"/>
    </source>
</evidence>
<dbReference type="PANTHER" id="PTHR35936">
    <property type="entry name" value="MEMBRANE-BOUND LYTIC MUREIN TRANSGLYCOSYLASE F"/>
    <property type="match status" value="1"/>
</dbReference>
<reference evidence="8 9" key="1">
    <citation type="submission" date="2023-07" db="EMBL/GenBank/DDBJ databases">
        <title>Sorghum-associated microbial communities from plants grown in Nebraska, USA.</title>
        <authorList>
            <person name="Schachtman D."/>
        </authorList>
    </citation>
    <scope>NUCLEOTIDE SEQUENCE [LARGE SCALE GENOMIC DNA]</scope>
    <source>
        <strain evidence="8 9">2980</strain>
    </source>
</reference>
<evidence type="ECO:0000313" key="8">
    <source>
        <dbReference type="EMBL" id="MDR6867221.1"/>
    </source>
</evidence>
<keyword evidence="3 5" id="KW-0732">Signal</keyword>
<dbReference type="Pfam" id="PF00497">
    <property type="entry name" value="SBP_bac_3"/>
    <property type="match status" value="1"/>
</dbReference>
<dbReference type="InterPro" id="IPR001320">
    <property type="entry name" value="Iontro_rcpt_C"/>
</dbReference>
<gene>
    <name evidence="8" type="ORF">J2Y69_001822</name>
</gene>
<organism evidence="8 9">
    <name type="scientific">Microbacterium resistens</name>
    <dbReference type="NCBI Taxonomy" id="156977"/>
    <lineage>
        <taxon>Bacteria</taxon>
        <taxon>Bacillati</taxon>
        <taxon>Actinomycetota</taxon>
        <taxon>Actinomycetes</taxon>
        <taxon>Micrococcales</taxon>
        <taxon>Microbacteriaceae</taxon>
        <taxon>Microbacterium</taxon>
    </lineage>
</organism>
<dbReference type="Proteomes" id="UP001259347">
    <property type="component" value="Unassembled WGS sequence"/>
</dbReference>
<feature type="signal peptide" evidence="5">
    <location>
        <begin position="1"/>
        <end position="22"/>
    </location>
</feature>
<dbReference type="SMART" id="SM00062">
    <property type="entry name" value="PBPb"/>
    <property type="match status" value="1"/>
</dbReference>
<feature type="chain" id="PRO_5045371096" evidence="5">
    <location>
        <begin position="23"/>
        <end position="276"/>
    </location>
</feature>
<dbReference type="PANTHER" id="PTHR35936:SF17">
    <property type="entry name" value="ARGININE-BINDING EXTRACELLULAR PROTEIN ARTP"/>
    <property type="match status" value="1"/>
</dbReference>
<dbReference type="SMART" id="SM00079">
    <property type="entry name" value="PBPe"/>
    <property type="match status" value="1"/>
</dbReference>
<evidence type="ECO:0000256" key="2">
    <source>
        <dbReference type="ARBA" id="ARBA00010333"/>
    </source>
</evidence>
<dbReference type="RefSeq" id="WP_310019812.1">
    <property type="nucleotide sequence ID" value="NZ_JAVDUM010000007.1"/>
</dbReference>
<evidence type="ECO:0000259" key="6">
    <source>
        <dbReference type="SMART" id="SM00062"/>
    </source>
</evidence>
<evidence type="ECO:0000256" key="1">
    <source>
        <dbReference type="ARBA" id="ARBA00004196"/>
    </source>
</evidence>
<dbReference type="InterPro" id="IPR018313">
    <property type="entry name" value="SBP_3_CS"/>
</dbReference>
<dbReference type="InterPro" id="IPR001638">
    <property type="entry name" value="Solute-binding_3/MltF_N"/>
</dbReference>
<protein>
    <submittedName>
        <fullName evidence="8">Polar amino acid transport system substrate-binding protein</fullName>
    </submittedName>
</protein>
<dbReference type="PROSITE" id="PS01039">
    <property type="entry name" value="SBP_BACTERIAL_3"/>
    <property type="match status" value="1"/>
</dbReference>
<feature type="domain" description="Ionotropic glutamate receptor C-terminal" evidence="7">
    <location>
        <begin position="53"/>
        <end position="275"/>
    </location>
</feature>
<dbReference type="SUPFAM" id="SSF53850">
    <property type="entry name" value="Periplasmic binding protein-like II"/>
    <property type="match status" value="1"/>
</dbReference>
<evidence type="ECO:0000256" key="3">
    <source>
        <dbReference type="ARBA" id="ARBA00022729"/>
    </source>
</evidence>
<evidence type="ECO:0000259" key="7">
    <source>
        <dbReference type="SMART" id="SM00079"/>
    </source>
</evidence>
<dbReference type="Gene3D" id="3.40.190.10">
    <property type="entry name" value="Periplasmic binding protein-like II"/>
    <property type="match status" value="2"/>
</dbReference>
<feature type="domain" description="Solute-binding protein family 3/N-terminal" evidence="6">
    <location>
        <begin position="53"/>
        <end position="276"/>
    </location>
</feature>
<sequence length="276" mass="29048">MHRRTPLAAGIALAAVATLALAGCSGGGSQAGGSSESGAPVAGGDYALVTEGTLTVCSDVPYPPFEVEDAKSESGYSGFDIDLLTAIAKKLNLKVSIQDVNFDALQSGTTLVAGQCDIGASAMTITDARKANIDFSAPYYDSLQSLLVRTDSGIKDIKGLDGKNVGVQQGTTGENYAKENAKGASLVQYPSDGELWPAIQAGQIDAILQDQPVNFEHEKADSAYKIVETYKTDESYGFAFAKGKKDALREAVDKALADLRADGEYQKIYDTYFTAK</sequence>
<dbReference type="PROSITE" id="PS51257">
    <property type="entry name" value="PROKAR_LIPOPROTEIN"/>
    <property type="match status" value="1"/>
</dbReference>
<comment type="similarity">
    <text evidence="2 4">Belongs to the bacterial solute-binding protein 3 family.</text>
</comment>
<evidence type="ECO:0000256" key="5">
    <source>
        <dbReference type="SAM" id="SignalP"/>
    </source>
</evidence>
<evidence type="ECO:0000256" key="4">
    <source>
        <dbReference type="RuleBase" id="RU003744"/>
    </source>
</evidence>
<name>A0ABU1SCA6_9MICO</name>
<dbReference type="EMBL" id="JAVDUM010000007">
    <property type="protein sequence ID" value="MDR6867221.1"/>
    <property type="molecule type" value="Genomic_DNA"/>
</dbReference>
<comment type="subcellular location">
    <subcellularLocation>
        <location evidence="1">Cell envelope</location>
    </subcellularLocation>
</comment>
<comment type="caution">
    <text evidence="8">The sequence shown here is derived from an EMBL/GenBank/DDBJ whole genome shotgun (WGS) entry which is preliminary data.</text>
</comment>